<dbReference type="Proteomes" id="UP000289738">
    <property type="component" value="Unassembled WGS sequence"/>
</dbReference>
<proteinExistence type="predicted"/>
<sequence>MNLRFFFYTLSWSLELGTSSVSVGKLVADPLEIFILVTIFRQMKRLQLITINMSNFMAPLTFLQSFWTPFALLITNFFYPSTMTSAYSCFSDDQPVTSNCENSSLYVLEWLLPRIGFLDKIIVKDLAGLACKIFLKTIALGGHSTEVVRLQSNTDFSKFHG</sequence>
<dbReference type="EMBL" id="SDMP01000026">
    <property type="protein sequence ID" value="RYQ79415.1"/>
    <property type="molecule type" value="Genomic_DNA"/>
</dbReference>
<organism evidence="1 2">
    <name type="scientific">Arachis hypogaea</name>
    <name type="common">Peanut</name>
    <dbReference type="NCBI Taxonomy" id="3818"/>
    <lineage>
        <taxon>Eukaryota</taxon>
        <taxon>Viridiplantae</taxon>
        <taxon>Streptophyta</taxon>
        <taxon>Embryophyta</taxon>
        <taxon>Tracheophyta</taxon>
        <taxon>Spermatophyta</taxon>
        <taxon>Magnoliopsida</taxon>
        <taxon>eudicotyledons</taxon>
        <taxon>Gunneridae</taxon>
        <taxon>Pentapetalae</taxon>
        <taxon>rosids</taxon>
        <taxon>fabids</taxon>
        <taxon>Fabales</taxon>
        <taxon>Fabaceae</taxon>
        <taxon>Papilionoideae</taxon>
        <taxon>50 kb inversion clade</taxon>
        <taxon>dalbergioids sensu lato</taxon>
        <taxon>Dalbergieae</taxon>
        <taxon>Pterocarpus clade</taxon>
        <taxon>Arachis</taxon>
    </lineage>
</organism>
<comment type="caution">
    <text evidence="1">The sequence shown here is derived from an EMBL/GenBank/DDBJ whole genome shotgun (WGS) entry which is preliminary data.</text>
</comment>
<name>A0A444WPH5_ARAHY</name>
<reference evidence="1 2" key="1">
    <citation type="submission" date="2019-01" db="EMBL/GenBank/DDBJ databases">
        <title>Sequencing of cultivated peanut Arachis hypogaea provides insights into genome evolution and oil improvement.</title>
        <authorList>
            <person name="Chen X."/>
        </authorList>
    </citation>
    <scope>NUCLEOTIDE SEQUENCE [LARGE SCALE GENOMIC DNA]</scope>
    <source>
        <strain evidence="2">cv. Fuhuasheng</strain>
        <tissue evidence="1">Leaves</tissue>
    </source>
</reference>
<gene>
    <name evidence="1" type="ORF">Ahy_Scaffold6g108155</name>
</gene>
<dbReference type="AlphaFoldDB" id="A0A444WPH5"/>
<evidence type="ECO:0000313" key="1">
    <source>
        <dbReference type="EMBL" id="RYQ79415.1"/>
    </source>
</evidence>
<accession>A0A444WPH5</accession>
<keyword evidence="2" id="KW-1185">Reference proteome</keyword>
<evidence type="ECO:0000313" key="2">
    <source>
        <dbReference type="Proteomes" id="UP000289738"/>
    </source>
</evidence>
<protein>
    <submittedName>
        <fullName evidence="1">Uncharacterized protein</fullName>
    </submittedName>
</protein>